<evidence type="ECO:0000256" key="2">
    <source>
        <dbReference type="ARBA" id="ARBA00022723"/>
    </source>
</evidence>
<feature type="domain" description="4Fe-4S Mo/W bis-MGD-type" evidence="5">
    <location>
        <begin position="8"/>
        <end position="58"/>
    </location>
</feature>
<keyword evidence="4" id="KW-0411">Iron-sulfur</keyword>
<dbReference type="Gene3D" id="2.20.25.90">
    <property type="entry name" value="ADC-like domains"/>
    <property type="match status" value="1"/>
</dbReference>
<evidence type="ECO:0000259" key="5">
    <source>
        <dbReference type="SMART" id="SM00926"/>
    </source>
</evidence>
<dbReference type="GO" id="GO:0016020">
    <property type="term" value="C:membrane"/>
    <property type="evidence" value="ECO:0007669"/>
    <property type="project" value="TreeGrafter"/>
</dbReference>
<dbReference type="InterPro" id="IPR006656">
    <property type="entry name" value="Mopterin_OxRdtase"/>
</dbReference>
<dbReference type="OrthoDB" id="23466at2157"/>
<dbReference type="GO" id="GO:0022904">
    <property type="term" value="P:respiratory electron transport chain"/>
    <property type="evidence" value="ECO:0007669"/>
    <property type="project" value="TreeGrafter"/>
</dbReference>
<dbReference type="GO" id="GO:0043546">
    <property type="term" value="F:molybdopterin cofactor binding"/>
    <property type="evidence" value="ECO:0007669"/>
    <property type="project" value="InterPro"/>
</dbReference>
<reference evidence="6 7" key="1">
    <citation type="submission" date="2016-04" db="EMBL/GenBank/DDBJ databases">
        <title>Complete genome sequence of Thermococcus radiotolerans type strain EJ2.</title>
        <authorList>
            <person name="Oger P.M."/>
        </authorList>
    </citation>
    <scope>NUCLEOTIDE SEQUENCE [LARGE SCALE GENOMIC DNA]</scope>
    <source>
        <strain evidence="6 7">EJ2</strain>
    </source>
</reference>
<dbReference type="GO" id="GO:0051539">
    <property type="term" value="F:4 iron, 4 sulfur cluster binding"/>
    <property type="evidence" value="ECO:0007669"/>
    <property type="project" value="UniProtKB-KW"/>
</dbReference>
<evidence type="ECO:0000313" key="7">
    <source>
        <dbReference type="Proteomes" id="UP000250085"/>
    </source>
</evidence>
<proteinExistence type="predicted"/>
<keyword evidence="1" id="KW-0004">4Fe-4S</keyword>
<dbReference type="CDD" id="cd00508">
    <property type="entry name" value="MopB_CT_Fdh-Nap-like"/>
    <property type="match status" value="1"/>
</dbReference>
<dbReference type="SUPFAM" id="SSF53706">
    <property type="entry name" value="Formate dehydrogenase/DMSO reductase, domains 1-3"/>
    <property type="match status" value="1"/>
</dbReference>
<dbReference type="InterPro" id="IPR009010">
    <property type="entry name" value="Asp_de-COase-like_dom_sf"/>
</dbReference>
<dbReference type="InterPro" id="IPR050123">
    <property type="entry name" value="Prok_molybdopt-oxidoreductase"/>
</dbReference>
<dbReference type="Gene3D" id="2.40.40.20">
    <property type="match status" value="1"/>
</dbReference>
<dbReference type="InterPro" id="IPR006963">
    <property type="entry name" value="Mopterin_OxRdtase_4Fe-4S_dom"/>
</dbReference>
<gene>
    <name evidence="6" type="ORF">A3L10_09785</name>
</gene>
<keyword evidence="7" id="KW-1185">Reference proteome</keyword>
<dbReference type="InterPro" id="IPR006478">
    <property type="entry name" value="Formate_DH_asu"/>
</dbReference>
<dbReference type="Proteomes" id="UP000250085">
    <property type="component" value="Chromosome"/>
</dbReference>
<dbReference type="PANTHER" id="PTHR43105:SF10">
    <property type="entry name" value="NADH-QUINONE OXIDOREDUCTASE SUBUNIT G"/>
    <property type="match status" value="1"/>
</dbReference>
<dbReference type="Gene3D" id="3.40.50.740">
    <property type="match status" value="1"/>
</dbReference>
<name>A0A2Z2N795_9EURY</name>
<keyword evidence="2" id="KW-0479">Metal-binding</keyword>
<protein>
    <submittedName>
        <fullName evidence="6">Formate dehydrogenase subunit alpha</fullName>
    </submittedName>
</protein>
<dbReference type="KEGG" id="trl:A3L10_09785"/>
<evidence type="ECO:0000256" key="4">
    <source>
        <dbReference type="ARBA" id="ARBA00023014"/>
    </source>
</evidence>
<keyword evidence="3" id="KW-0408">Iron</keyword>
<sequence>MLTGGNVDEPKTVVCPYCGFGCRLLVDPRTMRVKPHRGEPNRGKLCPKGLHATEFVLSGDRLKRPLKREGSRIRPISWGGAIEEIAGKLLEIRELYGADAVAFIASSKVSNEENYLLQKIARLFGTNNIDNCARLCHEASVHALKMTVGAGAQTNPYEDLERFGVIFIWGYNPAETHPVVMDYILRAKKRGARVIVVDVRETRTMAFADYSLVIRPGTDIALANTLMNIIIREELYDEEFIKTRTVGFSEIRMAVRKYTPEYAEKVTGIPAETIREVARTFALAGSGAIMWGMGLTQHVSGVENIMAVIDLALLLGYIGEKGGLYPMRGQNNVQGAAYMGALSEFLPGYVPLTDERFRKRVAKIWGVEDLPTERGLYLTELWEAIESNDIKALYIVGENPAVSEADFVRVRNALRKLDLLVVQDIFMTRTARYAHYVLPASAFCEKEGSYMNSERRIQWSHKVCEPMGDSKPDWEILTMLGRALGLPGFNYSSVEEITAEYFRLFPSLEERSVDELKAGDGVFLPKKRLHTWEFATPDGKARFIAVEQVQPWERPDYEYPFILTTIRLISHYNTGEMTLRSPSLVRLMGEPRVLVNRNDAERLGIHDGDWVEIETRRGKIRMRARLGGVPSGVVAVPFHFKANKITSPALNKAGTPELKFSAARLRKLRSGKPTPDTHR</sequence>
<evidence type="ECO:0000256" key="3">
    <source>
        <dbReference type="ARBA" id="ARBA00023004"/>
    </source>
</evidence>
<dbReference type="SUPFAM" id="SSF50692">
    <property type="entry name" value="ADC-like"/>
    <property type="match status" value="1"/>
</dbReference>
<dbReference type="Pfam" id="PF01568">
    <property type="entry name" value="Molydop_binding"/>
    <property type="match status" value="1"/>
</dbReference>
<dbReference type="Pfam" id="PF00384">
    <property type="entry name" value="Molybdopterin"/>
    <property type="match status" value="1"/>
</dbReference>
<accession>A0A2Z2N795</accession>
<organism evidence="6 7">
    <name type="scientific">Thermococcus radiotolerans</name>
    <dbReference type="NCBI Taxonomy" id="187880"/>
    <lineage>
        <taxon>Archaea</taxon>
        <taxon>Methanobacteriati</taxon>
        <taxon>Methanobacteriota</taxon>
        <taxon>Thermococci</taxon>
        <taxon>Thermococcales</taxon>
        <taxon>Thermococcaceae</taxon>
        <taxon>Thermococcus</taxon>
    </lineage>
</organism>
<dbReference type="CDD" id="cd02753">
    <property type="entry name" value="MopB_Formate-Dh-H"/>
    <property type="match status" value="1"/>
</dbReference>
<evidence type="ECO:0000256" key="1">
    <source>
        <dbReference type="ARBA" id="ARBA00022485"/>
    </source>
</evidence>
<dbReference type="AlphaFoldDB" id="A0A2Z2N795"/>
<dbReference type="PANTHER" id="PTHR43105">
    <property type="entry name" value="RESPIRATORY NITRATE REDUCTASE"/>
    <property type="match status" value="1"/>
</dbReference>
<dbReference type="InterPro" id="IPR006657">
    <property type="entry name" value="MoPterin_dinucl-bd_dom"/>
</dbReference>
<dbReference type="GO" id="GO:0008863">
    <property type="term" value="F:formate dehydrogenase (NAD+) activity"/>
    <property type="evidence" value="ECO:0007669"/>
    <property type="project" value="InterPro"/>
</dbReference>
<dbReference type="GO" id="GO:0046872">
    <property type="term" value="F:metal ion binding"/>
    <property type="evidence" value="ECO:0007669"/>
    <property type="project" value="UniProtKB-KW"/>
</dbReference>
<dbReference type="SMART" id="SM00926">
    <property type="entry name" value="Molybdop_Fe4S4"/>
    <property type="match status" value="1"/>
</dbReference>
<dbReference type="InterPro" id="IPR041924">
    <property type="entry name" value="Formate_Dh-H_N"/>
</dbReference>
<evidence type="ECO:0000313" key="6">
    <source>
        <dbReference type="EMBL" id="ASJ15402.1"/>
    </source>
</evidence>
<dbReference type="GO" id="GO:0003954">
    <property type="term" value="F:NADH dehydrogenase activity"/>
    <property type="evidence" value="ECO:0007669"/>
    <property type="project" value="TreeGrafter"/>
</dbReference>
<dbReference type="Pfam" id="PF04879">
    <property type="entry name" value="Molybdop_Fe4S4"/>
    <property type="match status" value="1"/>
</dbReference>
<dbReference type="NCBIfam" id="TIGR01591">
    <property type="entry name" value="Fdh-alpha"/>
    <property type="match status" value="1"/>
</dbReference>
<dbReference type="GeneID" id="33329141"/>
<dbReference type="RefSeq" id="WP_088867436.1">
    <property type="nucleotide sequence ID" value="NZ_CP015106.1"/>
</dbReference>
<dbReference type="Gene3D" id="3.40.228.10">
    <property type="entry name" value="Dimethylsulfoxide Reductase, domain 2"/>
    <property type="match status" value="1"/>
</dbReference>
<dbReference type="EMBL" id="CP015106">
    <property type="protein sequence ID" value="ASJ15402.1"/>
    <property type="molecule type" value="Genomic_DNA"/>
</dbReference>
<dbReference type="GO" id="GO:0015942">
    <property type="term" value="P:formate metabolic process"/>
    <property type="evidence" value="ECO:0007669"/>
    <property type="project" value="InterPro"/>
</dbReference>